<evidence type="ECO:0000256" key="1">
    <source>
        <dbReference type="SAM" id="MobiDB-lite"/>
    </source>
</evidence>
<dbReference type="EMBL" id="RKHY01000001">
    <property type="protein sequence ID" value="ROS41437.1"/>
    <property type="molecule type" value="Genomic_DNA"/>
</dbReference>
<dbReference type="Gene3D" id="3.30.10.20">
    <property type="match status" value="1"/>
</dbReference>
<organism evidence="3 4">
    <name type="scientific">Amycolatopsis thermoflava</name>
    <dbReference type="NCBI Taxonomy" id="84480"/>
    <lineage>
        <taxon>Bacteria</taxon>
        <taxon>Bacillati</taxon>
        <taxon>Actinomycetota</taxon>
        <taxon>Actinomycetes</taxon>
        <taxon>Pseudonocardiales</taxon>
        <taxon>Pseudonocardiaceae</taxon>
        <taxon>Amycolatopsis</taxon>
        <taxon>Amycolatopsis methanolica group</taxon>
    </lineage>
</organism>
<sequence length="92" mass="9420">MRRHRPVVEVPDVVGLGADDACSIVRRAGLVPAGPEGMPAPEEGVVVAQAPIGTAGAEQGATVVLITQHGRRPSDDPITPPPTEEADTLQPA</sequence>
<dbReference type="Pfam" id="PF03793">
    <property type="entry name" value="PASTA"/>
    <property type="match status" value="1"/>
</dbReference>
<comment type="caution">
    <text evidence="3">The sequence shown here is derived from an EMBL/GenBank/DDBJ whole genome shotgun (WGS) entry which is preliminary data.</text>
</comment>
<dbReference type="Proteomes" id="UP000274843">
    <property type="component" value="Unassembled WGS sequence"/>
</dbReference>
<gene>
    <name evidence="3" type="ORF">EDD35_3794</name>
</gene>
<dbReference type="RefSeq" id="WP_228685023.1">
    <property type="nucleotide sequence ID" value="NZ_CBDRBK010000005.1"/>
</dbReference>
<dbReference type="CDD" id="cd06577">
    <property type="entry name" value="PASTA_pknB"/>
    <property type="match status" value="1"/>
</dbReference>
<dbReference type="PROSITE" id="PS51178">
    <property type="entry name" value="PASTA"/>
    <property type="match status" value="1"/>
</dbReference>
<name>A0A3N2GY04_9PSEU</name>
<dbReference type="AlphaFoldDB" id="A0A3N2GY04"/>
<evidence type="ECO:0000259" key="2">
    <source>
        <dbReference type="PROSITE" id="PS51178"/>
    </source>
</evidence>
<evidence type="ECO:0000313" key="4">
    <source>
        <dbReference type="Proteomes" id="UP000274843"/>
    </source>
</evidence>
<dbReference type="InterPro" id="IPR005543">
    <property type="entry name" value="PASTA_dom"/>
</dbReference>
<proteinExistence type="predicted"/>
<keyword evidence="4" id="KW-1185">Reference proteome</keyword>
<evidence type="ECO:0000313" key="3">
    <source>
        <dbReference type="EMBL" id="ROS41437.1"/>
    </source>
</evidence>
<protein>
    <recommendedName>
        <fullName evidence="2">PASTA domain-containing protein</fullName>
    </recommendedName>
</protein>
<feature type="domain" description="PASTA" evidence="2">
    <location>
        <begin position="4"/>
        <end position="69"/>
    </location>
</feature>
<accession>A0A3N2GY04</accession>
<feature type="region of interest" description="Disordered" evidence="1">
    <location>
        <begin position="68"/>
        <end position="92"/>
    </location>
</feature>
<reference evidence="3 4" key="1">
    <citation type="submission" date="2018-11" db="EMBL/GenBank/DDBJ databases">
        <title>Sequencing the genomes of 1000 actinobacteria strains.</title>
        <authorList>
            <person name="Klenk H.-P."/>
        </authorList>
    </citation>
    <scope>NUCLEOTIDE SEQUENCE [LARGE SCALE GENOMIC DNA]</scope>
    <source>
        <strain evidence="3 4">DSM 44348</strain>
    </source>
</reference>